<feature type="transmembrane region" description="Helical" evidence="2">
    <location>
        <begin position="91"/>
        <end position="112"/>
    </location>
</feature>
<name>A0A0W0GFH5_MONRR</name>
<sequence>MADTPPAAVHLELGDTFGAILISVILSSCLYGVVCLQIWYYFRDYKDQLPLRLVVLAVLVLSTLHEVVAMHAVYHYLILNFANPLALERNVWSIVIMVPATAGLNTIVHLFYAARVYWLSNKRGWWISAIVCFLQVVQIALSISVTIRGAQVTNFSVVANDKQLMTMCITSLSCSAAEDVICTLAISYYLHTSRSGIKSTDTLINKLIVHTVNNGALTSVASICIVSVMVPKPKNLLYLAIFEVVGSLYSNSILSTLNSRRSHTQARLPDTIDYSYPSFATSRHTVTGMSRSTYIADTRTIDISKPPMEILVETQSDAHRSEQDMVCESLHVSSQSHNLSKELSDTKVNP</sequence>
<dbReference type="Proteomes" id="UP000054988">
    <property type="component" value="Unassembled WGS sequence"/>
</dbReference>
<dbReference type="EMBL" id="LATX01000050">
    <property type="protein sequence ID" value="KTB47331.1"/>
    <property type="molecule type" value="Genomic_DNA"/>
</dbReference>
<protein>
    <recommendedName>
        <fullName evidence="3">DUF6534 domain-containing protein</fullName>
    </recommendedName>
</protein>
<evidence type="ECO:0000313" key="5">
    <source>
        <dbReference type="Proteomes" id="UP000054988"/>
    </source>
</evidence>
<comment type="caution">
    <text evidence="4">The sequence shown here is derived from an EMBL/GenBank/DDBJ whole genome shotgun (WGS) entry which is preliminary data.</text>
</comment>
<feature type="transmembrane region" description="Helical" evidence="2">
    <location>
        <begin position="54"/>
        <end position="79"/>
    </location>
</feature>
<dbReference type="Pfam" id="PF20152">
    <property type="entry name" value="DUF6534"/>
    <property type="match status" value="1"/>
</dbReference>
<dbReference type="PANTHER" id="PTHR40465:SF1">
    <property type="entry name" value="DUF6534 DOMAIN-CONTAINING PROTEIN"/>
    <property type="match status" value="1"/>
</dbReference>
<feature type="transmembrane region" description="Helical" evidence="2">
    <location>
        <begin position="124"/>
        <end position="144"/>
    </location>
</feature>
<feature type="transmembrane region" description="Helical" evidence="2">
    <location>
        <begin position="20"/>
        <end position="42"/>
    </location>
</feature>
<keyword evidence="2" id="KW-0812">Transmembrane</keyword>
<accession>A0A0W0GFH5</accession>
<dbReference type="PANTHER" id="PTHR40465">
    <property type="entry name" value="CHROMOSOME 1, WHOLE GENOME SHOTGUN SEQUENCE"/>
    <property type="match status" value="1"/>
</dbReference>
<evidence type="ECO:0000256" key="1">
    <source>
        <dbReference type="SAM" id="MobiDB-lite"/>
    </source>
</evidence>
<keyword evidence="2" id="KW-1133">Transmembrane helix</keyword>
<evidence type="ECO:0000259" key="3">
    <source>
        <dbReference type="Pfam" id="PF20152"/>
    </source>
</evidence>
<reference evidence="4 5" key="1">
    <citation type="submission" date="2015-12" db="EMBL/GenBank/DDBJ databases">
        <title>Draft genome sequence of Moniliophthora roreri, the causal agent of frosty pod rot of cacao.</title>
        <authorList>
            <person name="Aime M.C."/>
            <person name="Diaz-Valderrama J.R."/>
            <person name="Kijpornyongpan T."/>
            <person name="Phillips-Mora W."/>
        </authorList>
    </citation>
    <scope>NUCLEOTIDE SEQUENCE [LARGE SCALE GENOMIC DNA]</scope>
    <source>
        <strain evidence="4 5">MCA 2952</strain>
    </source>
</reference>
<evidence type="ECO:0000313" key="4">
    <source>
        <dbReference type="EMBL" id="KTB47331.1"/>
    </source>
</evidence>
<dbReference type="eggNOG" id="ENOG502SHPB">
    <property type="taxonomic scope" value="Eukaryota"/>
</dbReference>
<feature type="region of interest" description="Disordered" evidence="1">
    <location>
        <begin position="331"/>
        <end position="350"/>
    </location>
</feature>
<feature type="transmembrane region" description="Helical" evidence="2">
    <location>
        <begin position="211"/>
        <end position="230"/>
    </location>
</feature>
<organism evidence="4 5">
    <name type="scientific">Moniliophthora roreri</name>
    <name type="common">Frosty pod rot fungus</name>
    <name type="synonym">Monilia roreri</name>
    <dbReference type="NCBI Taxonomy" id="221103"/>
    <lineage>
        <taxon>Eukaryota</taxon>
        <taxon>Fungi</taxon>
        <taxon>Dikarya</taxon>
        <taxon>Basidiomycota</taxon>
        <taxon>Agaricomycotina</taxon>
        <taxon>Agaricomycetes</taxon>
        <taxon>Agaricomycetidae</taxon>
        <taxon>Agaricales</taxon>
        <taxon>Marasmiineae</taxon>
        <taxon>Marasmiaceae</taxon>
        <taxon>Moniliophthora</taxon>
    </lineage>
</organism>
<gene>
    <name evidence="4" type="ORF">WG66_92</name>
</gene>
<proteinExistence type="predicted"/>
<feature type="domain" description="DUF6534" evidence="3">
    <location>
        <begin position="175"/>
        <end position="262"/>
    </location>
</feature>
<dbReference type="AlphaFoldDB" id="A0A0W0GFH5"/>
<feature type="transmembrane region" description="Helical" evidence="2">
    <location>
        <begin position="164"/>
        <end position="190"/>
    </location>
</feature>
<feature type="compositionally biased region" description="Basic and acidic residues" evidence="1">
    <location>
        <begin position="339"/>
        <end position="350"/>
    </location>
</feature>
<keyword evidence="2" id="KW-0472">Membrane</keyword>
<feature type="transmembrane region" description="Helical" evidence="2">
    <location>
        <begin position="236"/>
        <end position="257"/>
    </location>
</feature>
<dbReference type="InterPro" id="IPR045339">
    <property type="entry name" value="DUF6534"/>
</dbReference>
<evidence type="ECO:0000256" key="2">
    <source>
        <dbReference type="SAM" id="Phobius"/>
    </source>
</evidence>